<evidence type="ECO:0000259" key="4">
    <source>
        <dbReference type="PROSITE" id="PS50893"/>
    </source>
</evidence>
<dbReference type="InterPro" id="IPR027417">
    <property type="entry name" value="P-loop_NTPase"/>
</dbReference>
<keyword evidence="3 5" id="KW-0067">ATP-binding</keyword>
<reference evidence="6" key="1">
    <citation type="submission" date="2020-07" db="EMBL/GenBank/DDBJ databases">
        <title>Metabolic diversity and evolutionary history of the archaeal phylum ###Micrarchaeota### uncovered from a freshwater lake metagenome.</title>
        <authorList>
            <person name="Kadnikov V.V."/>
            <person name="Savvichev A.S."/>
            <person name="Mardanov A.V."/>
            <person name="Beletsky A.V."/>
            <person name="Chupakov A.V."/>
            <person name="Kokryatskaya N.M."/>
            <person name="Pimenov N.V."/>
            <person name="Ravin N.V."/>
        </authorList>
    </citation>
    <scope>NUCLEOTIDE SEQUENCE [LARGE SCALE GENOMIC DNA]</scope>
</reference>
<dbReference type="Proteomes" id="UP000510821">
    <property type="component" value="Chromosome"/>
</dbReference>
<evidence type="ECO:0000313" key="6">
    <source>
        <dbReference type="Proteomes" id="UP000510821"/>
    </source>
</evidence>
<evidence type="ECO:0000256" key="2">
    <source>
        <dbReference type="ARBA" id="ARBA00022741"/>
    </source>
</evidence>
<gene>
    <name evidence="5" type="ORF">Sv326_0562</name>
</gene>
<feature type="domain" description="ABC transporter" evidence="4">
    <location>
        <begin position="5"/>
        <end position="221"/>
    </location>
</feature>
<dbReference type="InterPro" id="IPR003439">
    <property type="entry name" value="ABC_transporter-like_ATP-bd"/>
</dbReference>
<dbReference type="EMBL" id="CP058998">
    <property type="protein sequence ID" value="QLJ52737.1"/>
    <property type="molecule type" value="Genomic_DNA"/>
</dbReference>
<proteinExistence type="predicted"/>
<dbReference type="KEGG" id="flt:Sv326_0562"/>
<dbReference type="SMART" id="SM00382">
    <property type="entry name" value="AAA"/>
    <property type="match status" value="1"/>
</dbReference>
<keyword evidence="1" id="KW-0813">Transport</keyword>
<evidence type="ECO:0000313" key="5">
    <source>
        <dbReference type="EMBL" id="QLJ52737.1"/>
    </source>
</evidence>
<protein>
    <submittedName>
        <fullName evidence="5">Branched-chain amino acid transport ATP-binding protein LivG</fullName>
    </submittedName>
</protein>
<accession>A0A7D6BA29</accession>
<dbReference type="PANTHER" id="PTHR42939">
    <property type="entry name" value="ABC TRANSPORTER ATP-BINDING PROTEIN ALBC-RELATED"/>
    <property type="match status" value="1"/>
</dbReference>
<organism evidence="5 6">
    <name type="scientific">Fermentimicrarchaeum limneticum</name>
    <dbReference type="NCBI Taxonomy" id="2795018"/>
    <lineage>
        <taxon>Archaea</taxon>
        <taxon>Candidatus Micrarchaeota</taxon>
        <taxon>Candidatus Fermentimicrarchaeales</taxon>
        <taxon>Candidatus Fermentimicrarchaeaceae</taxon>
        <taxon>Candidatus Fermentimicrarchaeum</taxon>
    </lineage>
</organism>
<dbReference type="InterPro" id="IPR003593">
    <property type="entry name" value="AAA+_ATPase"/>
</dbReference>
<dbReference type="CDD" id="cd03230">
    <property type="entry name" value="ABC_DR_subfamily_A"/>
    <property type="match status" value="1"/>
</dbReference>
<dbReference type="AlphaFoldDB" id="A0A7D6BA29"/>
<dbReference type="GO" id="GO:0005524">
    <property type="term" value="F:ATP binding"/>
    <property type="evidence" value="ECO:0007669"/>
    <property type="project" value="UniProtKB-KW"/>
</dbReference>
<dbReference type="PROSITE" id="PS50893">
    <property type="entry name" value="ABC_TRANSPORTER_2"/>
    <property type="match status" value="1"/>
</dbReference>
<sequence>MADAIVVERLSRHFGSKAALAEVSLRISKGCVFCIAGPNGSGKTTLLNIIAGVLAPSSGRCEVMKGLKVGYAYQHPKLSDELTVGENISFFSQLNEGEEEWGRRMVEAMGLGELMDENADELSSGTRKRLEVAVALLHNPDVVLLDEPTTGLDVESKEGILQLIKLFRKNGKTVVIATHQLDDFSGVCDELVILDKGRVAVEKGVKGFDGEKLLRVYSSAVSKD</sequence>
<keyword evidence="2" id="KW-0547">Nucleotide-binding</keyword>
<name>A0A7D6BA29_FERL1</name>
<dbReference type="SUPFAM" id="SSF52540">
    <property type="entry name" value="P-loop containing nucleoside triphosphate hydrolases"/>
    <property type="match status" value="1"/>
</dbReference>
<dbReference type="InterPro" id="IPR051782">
    <property type="entry name" value="ABC_Transporter_VariousFunc"/>
</dbReference>
<evidence type="ECO:0000256" key="3">
    <source>
        <dbReference type="ARBA" id="ARBA00022840"/>
    </source>
</evidence>
<dbReference type="Pfam" id="PF00005">
    <property type="entry name" value="ABC_tran"/>
    <property type="match status" value="1"/>
</dbReference>
<dbReference type="PANTHER" id="PTHR42939:SF1">
    <property type="entry name" value="ABC TRANSPORTER ATP-BINDING PROTEIN ALBC-RELATED"/>
    <property type="match status" value="1"/>
</dbReference>
<evidence type="ECO:0000256" key="1">
    <source>
        <dbReference type="ARBA" id="ARBA00022448"/>
    </source>
</evidence>
<dbReference type="Gene3D" id="3.40.50.300">
    <property type="entry name" value="P-loop containing nucleotide triphosphate hydrolases"/>
    <property type="match status" value="1"/>
</dbReference>
<dbReference type="GO" id="GO:0016887">
    <property type="term" value="F:ATP hydrolysis activity"/>
    <property type="evidence" value="ECO:0007669"/>
    <property type="project" value="InterPro"/>
</dbReference>